<proteinExistence type="predicted"/>
<reference evidence="2 3" key="1">
    <citation type="journal article" date="2020" name="Nature">
        <title>Six reference-quality genomes reveal evolution of bat adaptations.</title>
        <authorList>
            <person name="Jebb D."/>
            <person name="Huang Z."/>
            <person name="Pippel M."/>
            <person name="Hughes G.M."/>
            <person name="Lavrichenko K."/>
            <person name="Devanna P."/>
            <person name="Winkler S."/>
            <person name="Jermiin L.S."/>
            <person name="Skirmuntt E.C."/>
            <person name="Katzourakis A."/>
            <person name="Burkitt-Gray L."/>
            <person name="Ray D.A."/>
            <person name="Sullivan K.A.M."/>
            <person name="Roscito J.G."/>
            <person name="Kirilenko B.M."/>
            <person name="Davalos L.M."/>
            <person name="Corthals A.P."/>
            <person name="Power M.L."/>
            <person name="Jones G."/>
            <person name="Ransome R.D."/>
            <person name="Dechmann D.K.N."/>
            <person name="Locatelli A.G."/>
            <person name="Puechmaille S.J."/>
            <person name="Fedrigo O."/>
            <person name="Jarvis E.D."/>
            <person name="Hiller M."/>
            <person name="Vernes S.C."/>
            <person name="Myers E.W."/>
            <person name="Teeling E.C."/>
        </authorList>
    </citation>
    <scope>NUCLEOTIDE SEQUENCE [LARGE SCALE GENOMIC DNA]</scope>
    <source>
        <strain evidence="2">MPipKuh1</strain>
        <tissue evidence="2">Flight muscle</tissue>
    </source>
</reference>
<dbReference type="Proteomes" id="UP000558488">
    <property type="component" value="Unassembled WGS sequence"/>
</dbReference>
<keyword evidence="3" id="KW-1185">Reference proteome</keyword>
<evidence type="ECO:0000313" key="2">
    <source>
        <dbReference type="EMBL" id="KAF6342999.1"/>
    </source>
</evidence>
<evidence type="ECO:0000313" key="3">
    <source>
        <dbReference type="Proteomes" id="UP000558488"/>
    </source>
</evidence>
<evidence type="ECO:0000256" key="1">
    <source>
        <dbReference type="SAM" id="MobiDB-lite"/>
    </source>
</evidence>
<sequence length="189" mass="21016">MRKQRAREMKGVIQSPQLLTRGGSSWKKGTSKLAKPSSFWAPGPQQDPGTQLPTQRLYSAGTKLSSERSSGGKFPGFLWPSSFHPWMNKLPKTQSQVCLPNQRSSIPNWVMCPSLWHGGNELFIHQMKNAVLGCSILSRYEEPRGVEVGGRKHCSLQCLKHSFPPPFLSPSSLNPFLLSFKKACTCTCV</sequence>
<protein>
    <submittedName>
        <fullName evidence="2">Uncharacterized protein</fullName>
    </submittedName>
</protein>
<feature type="region of interest" description="Disordered" evidence="1">
    <location>
        <begin position="1"/>
        <end position="53"/>
    </location>
</feature>
<gene>
    <name evidence="2" type="ORF">mPipKuh1_010730</name>
</gene>
<organism evidence="2 3">
    <name type="scientific">Pipistrellus kuhlii</name>
    <name type="common">Kuhl's pipistrelle</name>
    <dbReference type="NCBI Taxonomy" id="59472"/>
    <lineage>
        <taxon>Eukaryota</taxon>
        <taxon>Metazoa</taxon>
        <taxon>Chordata</taxon>
        <taxon>Craniata</taxon>
        <taxon>Vertebrata</taxon>
        <taxon>Euteleostomi</taxon>
        <taxon>Mammalia</taxon>
        <taxon>Eutheria</taxon>
        <taxon>Laurasiatheria</taxon>
        <taxon>Chiroptera</taxon>
        <taxon>Yangochiroptera</taxon>
        <taxon>Vespertilionidae</taxon>
        <taxon>Pipistrellus</taxon>
    </lineage>
</organism>
<comment type="caution">
    <text evidence="2">The sequence shown here is derived from an EMBL/GenBank/DDBJ whole genome shotgun (WGS) entry which is preliminary data.</text>
</comment>
<feature type="compositionally biased region" description="Basic and acidic residues" evidence="1">
    <location>
        <begin position="1"/>
        <end position="10"/>
    </location>
</feature>
<dbReference type="AlphaFoldDB" id="A0A7J7X002"/>
<name>A0A7J7X002_PIPKU</name>
<dbReference type="EMBL" id="JACAGB010000009">
    <property type="protein sequence ID" value="KAF6342999.1"/>
    <property type="molecule type" value="Genomic_DNA"/>
</dbReference>
<accession>A0A7J7X002</accession>